<dbReference type="GO" id="GO:0016887">
    <property type="term" value="F:ATP hydrolysis activity"/>
    <property type="evidence" value="ECO:0007669"/>
    <property type="project" value="InterPro"/>
</dbReference>
<dbReference type="GO" id="GO:0051082">
    <property type="term" value="F:unfolded protein binding"/>
    <property type="evidence" value="ECO:0007669"/>
    <property type="project" value="InterPro"/>
</dbReference>
<comment type="similarity">
    <text evidence="2 10">Belongs to the TCP-1 chaperonin family.</text>
</comment>
<evidence type="ECO:0000256" key="1">
    <source>
        <dbReference type="ARBA" id="ARBA00004496"/>
    </source>
</evidence>
<dbReference type="GO" id="GO:0140662">
    <property type="term" value="F:ATP-dependent protein folding chaperone"/>
    <property type="evidence" value="ECO:0007669"/>
    <property type="project" value="InterPro"/>
</dbReference>
<evidence type="ECO:0000256" key="8">
    <source>
        <dbReference type="ARBA" id="ARBA00023186"/>
    </source>
</evidence>
<dbReference type="GO" id="GO:0005524">
    <property type="term" value="F:ATP binding"/>
    <property type="evidence" value="ECO:0007669"/>
    <property type="project" value="UniProtKB-KW"/>
</dbReference>
<dbReference type="InterPro" id="IPR017998">
    <property type="entry name" value="Chaperone_TCP-1"/>
</dbReference>
<dbReference type="InterPro" id="IPR027409">
    <property type="entry name" value="GroEL-like_apical_dom_sf"/>
</dbReference>
<keyword evidence="14" id="KW-1185">Reference proteome</keyword>
<dbReference type="SUPFAM" id="SSF54849">
    <property type="entry name" value="GroEL-intermediate domain like"/>
    <property type="match status" value="1"/>
</dbReference>
<dbReference type="AlphaFoldDB" id="A0A195D9R4"/>
<evidence type="ECO:0000313" key="13">
    <source>
        <dbReference type="EMBL" id="KYN09611.1"/>
    </source>
</evidence>
<evidence type="ECO:0000256" key="4">
    <source>
        <dbReference type="ARBA" id="ARBA00017187"/>
    </source>
</evidence>
<dbReference type="GO" id="GO:0005832">
    <property type="term" value="C:chaperonin-containing T-complex"/>
    <property type="evidence" value="ECO:0007669"/>
    <property type="project" value="UniProtKB-ARBA"/>
</dbReference>
<dbReference type="PROSITE" id="PS00750">
    <property type="entry name" value="TCP1_1"/>
    <property type="match status" value="1"/>
</dbReference>
<keyword evidence="5" id="KW-0963">Cytoplasm</keyword>
<dbReference type="PROSITE" id="PS00995">
    <property type="entry name" value="TCP1_3"/>
    <property type="match status" value="1"/>
</dbReference>
<dbReference type="Pfam" id="PF00118">
    <property type="entry name" value="Cpn60_TCP1"/>
    <property type="match status" value="1"/>
</dbReference>
<dbReference type="NCBIfam" id="NF041083">
    <property type="entry name" value="thermosome_beta"/>
    <property type="match status" value="1"/>
</dbReference>
<evidence type="ECO:0000256" key="6">
    <source>
        <dbReference type="ARBA" id="ARBA00022741"/>
    </source>
</evidence>
<keyword evidence="7 10" id="KW-0067">ATP-binding</keyword>
<dbReference type="InterPro" id="IPR012719">
    <property type="entry name" value="Chap_CCT_gamma"/>
</dbReference>
<gene>
    <name evidence="13" type="ORF">ALC57_18130</name>
</gene>
<dbReference type="SUPFAM" id="SSF52029">
    <property type="entry name" value="GroEL apical domain-like"/>
    <property type="match status" value="1"/>
</dbReference>
<dbReference type="PRINTS" id="PR00304">
    <property type="entry name" value="TCOMPLEXTCP1"/>
</dbReference>
<comment type="subcellular location">
    <subcellularLocation>
        <location evidence="1">Cytoplasm</location>
    </subcellularLocation>
</comment>
<dbReference type="FunFam" id="1.10.560.10:FF:000073">
    <property type="entry name" value="T-complex protein 1 subunit gamma"/>
    <property type="match status" value="1"/>
</dbReference>
<dbReference type="CDD" id="cd03337">
    <property type="entry name" value="TCP1_gamma"/>
    <property type="match status" value="1"/>
</dbReference>
<keyword evidence="8 10" id="KW-0143">Chaperone</keyword>
<dbReference type="NCBIfam" id="TIGR02344">
    <property type="entry name" value="chap_CCT_gamma"/>
    <property type="match status" value="1"/>
</dbReference>
<evidence type="ECO:0000256" key="9">
    <source>
        <dbReference type="ARBA" id="ARBA00024677"/>
    </source>
</evidence>
<dbReference type="FunFam" id="3.50.7.10:FF:000005">
    <property type="entry name" value="T-complex protein 1 subunit gamma"/>
    <property type="match status" value="1"/>
</dbReference>
<dbReference type="InterPro" id="IPR027413">
    <property type="entry name" value="GROEL-like_equatorial_sf"/>
</dbReference>
<dbReference type="InterPro" id="IPR027410">
    <property type="entry name" value="TCP-1-like_intermed_sf"/>
</dbReference>
<dbReference type="Gene3D" id="3.30.260.10">
    <property type="entry name" value="TCP-1-like chaperonin intermediate domain"/>
    <property type="match status" value="1"/>
</dbReference>
<dbReference type="InterPro" id="IPR002423">
    <property type="entry name" value="Cpn60/GroEL/TCP-1"/>
</dbReference>
<sequence length="551" mass="60920">IMFGPGSAPIVVLSQNTKRDTGRKVQRENIQAGKAIADVIRTCLGPQAMLKMLMDPMGGIVMTNDGNAILREITVQHPAGKSMIEIARTQDEEVGDGTTSVIVLSGEILATAEPFLEQNMHPTVIIRAYRQALEDMVTILNEQVSIDLDCSDKSKLVQVINSCTGTKFIRRWSELACQIALDAVHTVMLEENGRREIDIKRYAKVEKIPGGTIEDSTVLKGVMINKDVTHPKMRRYIKDPRIILLDCPLEYKKGESQTNIEIMKDVDFTKILELEEEYVKKVCEDVISVKPDVVITEKGISDLAQHYLVKAGISAIRRLRKSDINRIARACGATVVNRTEELKEEDVGTGAGLFEIKKLGDDYFCFITECKDPKACTIILRGASKDILNETERNLQDALHVARNLLVDPKLVPGGGAVEMAVSRLLTEKAAGLAGVEQWPYKAIAQALEIIPRTLAQNCGANTIRTLTALRAKHATEGTTWGIDGETGKLVDMKERGIWEPLSVKLQTYKTAIETAILLLRIDDIVSGSKKKKNENETGQPSQVTEECMKE</sequence>
<evidence type="ECO:0000256" key="7">
    <source>
        <dbReference type="ARBA" id="ARBA00022840"/>
    </source>
</evidence>
<dbReference type="STRING" id="471704.A0A195D9R4"/>
<evidence type="ECO:0000256" key="11">
    <source>
        <dbReference type="RuleBase" id="RU004191"/>
    </source>
</evidence>
<comment type="function">
    <text evidence="9">Molecular chaperone; assists the folding of proteins upon ATP hydrolysis. Known to play a role, in vitro, in the folding of actin and tubulin.</text>
</comment>
<name>A0A195D9R4_9HYME</name>
<protein>
    <recommendedName>
        <fullName evidence="4 11">T-complex protein 1 subunit gamma</fullName>
    </recommendedName>
</protein>
<evidence type="ECO:0000256" key="3">
    <source>
        <dbReference type="ARBA" id="ARBA00011531"/>
    </source>
</evidence>
<evidence type="ECO:0000256" key="5">
    <source>
        <dbReference type="ARBA" id="ARBA00022490"/>
    </source>
</evidence>
<proteinExistence type="inferred from homology"/>
<dbReference type="EMBL" id="KQ981082">
    <property type="protein sequence ID" value="KYN09611.1"/>
    <property type="molecule type" value="Genomic_DNA"/>
</dbReference>
<dbReference type="InterPro" id="IPR054827">
    <property type="entry name" value="thermosome_alpha"/>
</dbReference>
<dbReference type="PANTHER" id="PTHR11353">
    <property type="entry name" value="CHAPERONIN"/>
    <property type="match status" value="1"/>
</dbReference>
<accession>A0A195D9R4</accession>
<comment type="subunit">
    <text evidence="3">Heterooligomeric complex of about 850 to 900 kDa that forms two stacked rings, 12 to 16 nm in diameter.</text>
</comment>
<evidence type="ECO:0000256" key="10">
    <source>
        <dbReference type="RuleBase" id="RU004187"/>
    </source>
</evidence>
<evidence type="ECO:0000256" key="12">
    <source>
        <dbReference type="SAM" id="MobiDB-lite"/>
    </source>
</evidence>
<evidence type="ECO:0000256" key="2">
    <source>
        <dbReference type="ARBA" id="ARBA00008020"/>
    </source>
</evidence>
<dbReference type="InterPro" id="IPR002194">
    <property type="entry name" value="Chaperonin_TCP-1_CS"/>
</dbReference>
<dbReference type="Gene3D" id="1.10.560.10">
    <property type="entry name" value="GroEL-like equatorial domain"/>
    <property type="match status" value="1"/>
</dbReference>
<organism evidence="13 14">
    <name type="scientific">Trachymyrmex cornetzi</name>
    <dbReference type="NCBI Taxonomy" id="471704"/>
    <lineage>
        <taxon>Eukaryota</taxon>
        <taxon>Metazoa</taxon>
        <taxon>Ecdysozoa</taxon>
        <taxon>Arthropoda</taxon>
        <taxon>Hexapoda</taxon>
        <taxon>Insecta</taxon>
        <taxon>Pterygota</taxon>
        <taxon>Neoptera</taxon>
        <taxon>Endopterygota</taxon>
        <taxon>Hymenoptera</taxon>
        <taxon>Apocrita</taxon>
        <taxon>Aculeata</taxon>
        <taxon>Formicoidea</taxon>
        <taxon>Formicidae</taxon>
        <taxon>Myrmicinae</taxon>
        <taxon>Trachymyrmex</taxon>
    </lineage>
</organism>
<feature type="region of interest" description="Disordered" evidence="12">
    <location>
        <begin position="530"/>
        <end position="551"/>
    </location>
</feature>
<dbReference type="SUPFAM" id="SSF48592">
    <property type="entry name" value="GroEL equatorial domain-like"/>
    <property type="match status" value="1"/>
</dbReference>
<dbReference type="PROSITE" id="PS00751">
    <property type="entry name" value="TCP1_2"/>
    <property type="match status" value="1"/>
</dbReference>
<dbReference type="NCBIfam" id="NF041082">
    <property type="entry name" value="thermosome_alpha"/>
    <property type="match status" value="1"/>
</dbReference>
<keyword evidence="6 10" id="KW-0547">Nucleotide-binding</keyword>
<dbReference type="Gene3D" id="3.50.7.10">
    <property type="entry name" value="GroEL"/>
    <property type="match status" value="1"/>
</dbReference>
<dbReference type="InterPro" id="IPR053374">
    <property type="entry name" value="TCP-1_chaperonin"/>
</dbReference>
<evidence type="ECO:0000313" key="14">
    <source>
        <dbReference type="Proteomes" id="UP000078492"/>
    </source>
</evidence>
<dbReference type="FunFam" id="1.10.560.10:FF:000085">
    <property type="entry name" value="T-complex protein 1 subunit gamma"/>
    <property type="match status" value="1"/>
</dbReference>
<dbReference type="Proteomes" id="UP000078492">
    <property type="component" value="Unassembled WGS sequence"/>
</dbReference>
<reference evidence="13 14" key="1">
    <citation type="submission" date="2015-09" db="EMBL/GenBank/DDBJ databases">
        <title>Trachymyrmex cornetzi WGS genome.</title>
        <authorList>
            <person name="Nygaard S."/>
            <person name="Hu H."/>
            <person name="Boomsma J."/>
            <person name="Zhang G."/>
        </authorList>
    </citation>
    <scope>NUCLEOTIDE SEQUENCE [LARGE SCALE GENOMIC DNA]</scope>
    <source>
        <strain evidence="13">Tcor2-1</strain>
        <tissue evidence="13">Whole body</tissue>
    </source>
</reference>
<feature type="non-terminal residue" evidence="13">
    <location>
        <position position="1"/>
    </location>
</feature>